<dbReference type="EMBL" id="NMPR01000044">
    <property type="protein sequence ID" value="KAA8633004.1"/>
    <property type="molecule type" value="Genomic_DNA"/>
</dbReference>
<dbReference type="Proteomes" id="UP000433876">
    <property type="component" value="Unassembled WGS sequence"/>
</dbReference>
<feature type="region of interest" description="Disordered" evidence="1">
    <location>
        <begin position="196"/>
        <end position="253"/>
    </location>
</feature>
<dbReference type="Gene3D" id="2.170.270.10">
    <property type="entry name" value="SET domain"/>
    <property type="match status" value="1"/>
</dbReference>
<feature type="compositionally biased region" description="Low complexity" evidence="1">
    <location>
        <begin position="87"/>
        <end position="96"/>
    </location>
</feature>
<feature type="compositionally biased region" description="Basic and acidic residues" evidence="1">
    <location>
        <begin position="228"/>
        <end position="253"/>
    </location>
</feature>
<dbReference type="VEuPathDB" id="FungiDB:SMAC_03464"/>
<evidence type="ECO:0000256" key="1">
    <source>
        <dbReference type="SAM" id="MobiDB-lite"/>
    </source>
</evidence>
<feature type="compositionally biased region" description="Low complexity" evidence="1">
    <location>
        <begin position="54"/>
        <end position="64"/>
    </location>
</feature>
<evidence type="ECO:0000313" key="4">
    <source>
        <dbReference type="Proteomes" id="UP000433876"/>
    </source>
</evidence>
<feature type="domain" description="SET" evidence="2">
    <location>
        <begin position="145"/>
        <end position="368"/>
    </location>
</feature>
<evidence type="ECO:0000259" key="2">
    <source>
        <dbReference type="PROSITE" id="PS50280"/>
    </source>
</evidence>
<dbReference type="AlphaFoldDB" id="A0A8S8ZQI3"/>
<dbReference type="SUPFAM" id="SSF82199">
    <property type="entry name" value="SET domain"/>
    <property type="match status" value="1"/>
</dbReference>
<proteinExistence type="predicted"/>
<protein>
    <recommendedName>
        <fullName evidence="2">SET domain-containing protein</fullName>
    </recommendedName>
</protein>
<accession>A0A8S8ZQI3</accession>
<dbReference type="PROSITE" id="PS50280">
    <property type="entry name" value="SET"/>
    <property type="match status" value="1"/>
</dbReference>
<comment type="caution">
    <text evidence="3">The sequence shown here is derived from an EMBL/GenBank/DDBJ whole genome shotgun (WGS) entry which is preliminary data.</text>
</comment>
<name>A0A8S8ZQI3_SORMA</name>
<evidence type="ECO:0000313" key="3">
    <source>
        <dbReference type="EMBL" id="KAA8633004.1"/>
    </source>
</evidence>
<gene>
    <name evidence="3" type="ORF">SMACR_03464</name>
</gene>
<feature type="region of interest" description="Disordered" evidence="1">
    <location>
        <begin position="28"/>
        <end position="96"/>
    </location>
</feature>
<organism evidence="3 4">
    <name type="scientific">Sordaria macrospora</name>
    <dbReference type="NCBI Taxonomy" id="5147"/>
    <lineage>
        <taxon>Eukaryota</taxon>
        <taxon>Fungi</taxon>
        <taxon>Dikarya</taxon>
        <taxon>Ascomycota</taxon>
        <taxon>Pezizomycotina</taxon>
        <taxon>Sordariomycetes</taxon>
        <taxon>Sordariomycetidae</taxon>
        <taxon>Sordariales</taxon>
        <taxon>Sordariaceae</taxon>
        <taxon>Sordaria</taxon>
    </lineage>
</organism>
<feature type="compositionally biased region" description="Basic and acidic residues" evidence="1">
    <location>
        <begin position="209"/>
        <end position="221"/>
    </location>
</feature>
<dbReference type="InterPro" id="IPR046341">
    <property type="entry name" value="SET_dom_sf"/>
</dbReference>
<dbReference type="InterPro" id="IPR001214">
    <property type="entry name" value="SET_dom"/>
</dbReference>
<sequence length="386" mass="42912">MVRYLNIQHHNTRQPLNIQTNNTSLIERAQKSPETSSIMAPKETKHKPAKKSHPTGGKPKVTKPQKPPQRKPPTSQLQTPKPPLPLPTTALSSSGLPSNWPPSLPYLTAPLFSPLLTPSHYTALRTRPPPDSIEPLEELPGDYVPGPCSNKAIILPITDKRHPAYGQAGLFAARDLKPGEFVVRYLGEIHPGGEEWGGGLVFPEEPKEEEGKGEGNAEDGKMYGAKQMAEKQDGDQGQRDQKKKEAPKVEEQEVKYNYKQSDYDLWLSHVGSPSEDLAVDAARAGNEARFVNDYRGIPNPAFPPGYKPQNKKEELLLKRPNAEFKVVWDPLRQEKTMAVYVLPAGKKATGKAREVGIERGAEVVVSYGKGFWEKRRQEEMNEEIGT</sequence>
<reference evidence="3 4" key="1">
    <citation type="submission" date="2017-07" db="EMBL/GenBank/DDBJ databases">
        <title>Genome sequence of the Sordaria macrospora wild type strain R19027.</title>
        <authorList>
            <person name="Nowrousian M."/>
            <person name="Teichert I."/>
            <person name="Kueck U."/>
        </authorList>
    </citation>
    <scope>NUCLEOTIDE SEQUENCE [LARGE SCALE GENOMIC DNA]</scope>
    <source>
        <strain evidence="3 4">R19027</strain>
        <tissue evidence="3">Mycelium</tissue>
    </source>
</reference>
<feature type="compositionally biased region" description="Basic residues" evidence="1">
    <location>
        <begin position="44"/>
        <end position="53"/>
    </location>
</feature>